<keyword evidence="2" id="KW-1185">Reference proteome</keyword>
<reference evidence="1 2" key="1">
    <citation type="submission" date="2024-10" db="EMBL/GenBank/DDBJ databases">
        <title>Updated reference genomes for cyclostephanoid diatoms.</title>
        <authorList>
            <person name="Roberts W.R."/>
            <person name="Alverson A.J."/>
        </authorList>
    </citation>
    <scope>NUCLEOTIDE SEQUENCE [LARGE SCALE GENOMIC DNA]</scope>
    <source>
        <strain evidence="1 2">AJA276-08</strain>
    </source>
</reference>
<dbReference type="EMBL" id="JALLAZ020001587">
    <property type="protein sequence ID" value="KAL3772083.1"/>
    <property type="molecule type" value="Genomic_DNA"/>
</dbReference>
<proteinExistence type="predicted"/>
<organism evidence="1 2">
    <name type="scientific">Stephanodiscus triporus</name>
    <dbReference type="NCBI Taxonomy" id="2934178"/>
    <lineage>
        <taxon>Eukaryota</taxon>
        <taxon>Sar</taxon>
        <taxon>Stramenopiles</taxon>
        <taxon>Ochrophyta</taxon>
        <taxon>Bacillariophyta</taxon>
        <taxon>Coscinodiscophyceae</taxon>
        <taxon>Thalassiosirophycidae</taxon>
        <taxon>Stephanodiscales</taxon>
        <taxon>Stephanodiscaceae</taxon>
        <taxon>Stephanodiscus</taxon>
    </lineage>
</organism>
<sequence length="420" mass="47582">MPSTRKVAPSFTTMPLPTDSLHHESALTWPLATPTLTTAMQSPADSATFQSSFRPHKILYPLKQAPGEHTQWMGMTPLEMITYIVSMANGSGSSRKSLPDQPNHMVQQIGTKRKREDEDEIFVNEADIVATCIQPIDDTFKTWTPSSYVDESPHSENLNFLVEEFERVAVDPTKSWCFSSYNRVQQAFHAKVGVSGGPGKHDLAISEATTQMKALIEMASHDVQEASKPSLSYPLKSSAEAFQNTMNFWVKHNWRNPFPDDDMILHLSRFLVENRSLPLNNKDVATLTLAGTDPSEYDRTIVEIANEKITNWLVNCRTRRWRPSIERAFDLRRPVELLTEDSIRLYEGSEVRPLMGWDADLLFSFNPKYLTKLKMWKKDGRVSGAKKVNATKIRTRKNVKRVPEDLGREEAGGEVKVEAV</sequence>
<accession>A0ABD3N7J1</accession>
<evidence type="ECO:0000313" key="1">
    <source>
        <dbReference type="EMBL" id="KAL3772083.1"/>
    </source>
</evidence>
<protein>
    <submittedName>
        <fullName evidence="1">Uncharacterized protein</fullName>
    </submittedName>
</protein>
<dbReference type="AlphaFoldDB" id="A0ABD3N7J1"/>
<comment type="caution">
    <text evidence="1">The sequence shown here is derived from an EMBL/GenBank/DDBJ whole genome shotgun (WGS) entry which is preliminary data.</text>
</comment>
<name>A0ABD3N7J1_9STRA</name>
<evidence type="ECO:0000313" key="2">
    <source>
        <dbReference type="Proteomes" id="UP001530315"/>
    </source>
</evidence>
<gene>
    <name evidence="1" type="ORF">ACHAW5_004921</name>
</gene>
<dbReference type="Proteomes" id="UP001530315">
    <property type="component" value="Unassembled WGS sequence"/>
</dbReference>